<evidence type="ECO:0000256" key="5">
    <source>
        <dbReference type="ARBA" id="ARBA00022691"/>
    </source>
</evidence>
<proteinExistence type="inferred from homology"/>
<dbReference type="GO" id="GO:0071424">
    <property type="term" value="F:rRNA (cytosine-N4-)-methyltransferase activity"/>
    <property type="evidence" value="ECO:0007669"/>
    <property type="project" value="UniProtKB-UniRule"/>
</dbReference>
<comment type="catalytic activity">
    <reaction evidence="6">
        <text>cytidine(1402) in 16S rRNA + S-adenosyl-L-methionine = N(4)-methylcytidine(1402) in 16S rRNA + S-adenosyl-L-homocysteine + H(+)</text>
        <dbReference type="Rhea" id="RHEA:42928"/>
        <dbReference type="Rhea" id="RHEA-COMP:10286"/>
        <dbReference type="Rhea" id="RHEA-COMP:10287"/>
        <dbReference type="ChEBI" id="CHEBI:15378"/>
        <dbReference type="ChEBI" id="CHEBI:57856"/>
        <dbReference type="ChEBI" id="CHEBI:59789"/>
        <dbReference type="ChEBI" id="CHEBI:74506"/>
        <dbReference type="ChEBI" id="CHEBI:82748"/>
        <dbReference type="EC" id="2.1.1.199"/>
    </reaction>
</comment>
<dbReference type="SUPFAM" id="SSF53335">
    <property type="entry name" value="S-adenosyl-L-methionine-dependent methyltransferases"/>
    <property type="match status" value="1"/>
</dbReference>
<keyword evidence="2 6" id="KW-0698">rRNA processing</keyword>
<evidence type="ECO:0000256" key="4">
    <source>
        <dbReference type="ARBA" id="ARBA00022679"/>
    </source>
</evidence>
<comment type="subcellular location">
    <subcellularLocation>
        <location evidence="6">Cytoplasm</location>
    </subcellularLocation>
</comment>
<organism evidence="7 8">
    <name type="scientific">Candidatus Abawacabacteria bacterium RBG_16_42_10</name>
    <dbReference type="NCBI Taxonomy" id="1817814"/>
    <lineage>
        <taxon>Bacteria</taxon>
        <taxon>Candidatus Abawacaibacteriota</taxon>
    </lineage>
</organism>
<dbReference type="EC" id="2.1.1.199" evidence="6"/>
<comment type="caution">
    <text evidence="7">The sequence shown here is derived from an EMBL/GenBank/DDBJ whole genome shotgun (WGS) entry which is preliminary data.</text>
</comment>
<feature type="binding site" evidence="6">
    <location>
        <position position="120"/>
    </location>
    <ligand>
        <name>S-adenosyl-L-methionine</name>
        <dbReference type="ChEBI" id="CHEBI:59789"/>
    </ligand>
</feature>
<dbReference type="PANTHER" id="PTHR11265">
    <property type="entry name" value="S-ADENOSYL-METHYLTRANSFERASE MRAW"/>
    <property type="match status" value="1"/>
</dbReference>
<name>A0A1F4XMT4_9BACT</name>
<keyword evidence="6" id="KW-0963">Cytoplasm</keyword>
<dbReference type="NCBIfam" id="TIGR00006">
    <property type="entry name" value="16S rRNA (cytosine(1402)-N(4))-methyltransferase RsmH"/>
    <property type="match status" value="1"/>
</dbReference>
<evidence type="ECO:0000256" key="1">
    <source>
        <dbReference type="ARBA" id="ARBA00010396"/>
    </source>
</evidence>
<dbReference type="STRING" id="1817814.A2V81_02490"/>
<reference evidence="7 8" key="1">
    <citation type="journal article" date="2016" name="Nat. Commun.">
        <title>Thousands of microbial genomes shed light on interconnected biogeochemical processes in an aquifer system.</title>
        <authorList>
            <person name="Anantharaman K."/>
            <person name="Brown C.T."/>
            <person name="Hug L.A."/>
            <person name="Sharon I."/>
            <person name="Castelle C.J."/>
            <person name="Probst A.J."/>
            <person name="Thomas B.C."/>
            <person name="Singh A."/>
            <person name="Wilkins M.J."/>
            <person name="Karaoz U."/>
            <person name="Brodie E.L."/>
            <person name="Williams K.H."/>
            <person name="Hubbard S.S."/>
            <person name="Banfield J.F."/>
        </authorList>
    </citation>
    <scope>NUCLEOTIDE SEQUENCE [LARGE SCALE GENOMIC DNA]</scope>
</reference>
<feature type="binding site" evidence="6">
    <location>
        <position position="113"/>
    </location>
    <ligand>
        <name>S-adenosyl-L-methionine</name>
        <dbReference type="ChEBI" id="CHEBI:59789"/>
    </ligand>
</feature>
<dbReference type="Proteomes" id="UP000177614">
    <property type="component" value="Unassembled WGS sequence"/>
</dbReference>
<comment type="function">
    <text evidence="6">Specifically methylates the N4 position of cytidine in position 1402 (C1402) of 16S rRNA.</text>
</comment>
<protein>
    <recommendedName>
        <fullName evidence="6">Ribosomal RNA small subunit methyltransferase H</fullName>
        <ecNumber evidence="6">2.1.1.199</ecNumber>
    </recommendedName>
    <alternativeName>
        <fullName evidence="6">16S rRNA m(4)C1402 methyltransferase</fullName>
    </alternativeName>
    <alternativeName>
        <fullName evidence="6">rRNA (cytosine-N(4)-)-methyltransferase RsmH</fullName>
    </alternativeName>
</protein>
<dbReference type="InterPro" id="IPR023397">
    <property type="entry name" value="SAM-dep_MeTrfase_MraW_recog"/>
</dbReference>
<dbReference type="EMBL" id="MEWR01000008">
    <property type="protein sequence ID" value="OGC82403.1"/>
    <property type="molecule type" value="Genomic_DNA"/>
</dbReference>
<feature type="binding site" evidence="6">
    <location>
        <position position="54"/>
    </location>
    <ligand>
        <name>S-adenosyl-L-methionine</name>
        <dbReference type="ChEBI" id="CHEBI:59789"/>
    </ligand>
</feature>
<dbReference type="GO" id="GO:0070475">
    <property type="term" value="P:rRNA base methylation"/>
    <property type="evidence" value="ECO:0007669"/>
    <property type="project" value="UniProtKB-UniRule"/>
</dbReference>
<accession>A0A1F4XMT4</accession>
<evidence type="ECO:0000256" key="2">
    <source>
        <dbReference type="ARBA" id="ARBA00022552"/>
    </source>
</evidence>
<dbReference type="Pfam" id="PF01795">
    <property type="entry name" value="Methyltransf_5"/>
    <property type="match status" value="1"/>
</dbReference>
<dbReference type="SUPFAM" id="SSF81799">
    <property type="entry name" value="Putative methyltransferase TM0872, insert domain"/>
    <property type="match status" value="1"/>
</dbReference>
<sequence>MSSTEHVPVLAQELIDLLQLEPQHIVVDLTLGRGGHAKLVIERLSKEGTFIGLDADITQIAALKSMGLINQTHTPQTHTESQARTVLLHSNFDKVGQVLKSLNIACVDRIYADLGLSSVQLLDEKRGFSFQSSTLDMRLDPSSPHTAEEVVNTLTEADLNEIFEQYGEEREASRIAEAIVTSRKTHPINTAKELSEIVRQAKRNHFKKVHPATQVFQALRIYVNDEFGTLKRMLQQIPQLLCAHGRFAIITFHSLEDRIVKNTFKQWEKDGICKRINKKVVSPQWSERKVNPRARSAHLRIIEKI</sequence>
<dbReference type="Gene3D" id="1.10.150.170">
    <property type="entry name" value="Putative methyltransferase TM0872, insert domain"/>
    <property type="match status" value="1"/>
</dbReference>
<keyword evidence="4 6" id="KW-0808">Transferase</keyword>
<gene>
    <name evidence="6" type="primary">rsmH</name>
    <name evidence="7" type="ORF">A2V81_02490</name>
</gene>
<dbReference type="HAMAP" id="MF_01007">
    <property type="entry name" value="16SrRNA_methyltr_H"/>
    <property type="match status" value="1"/>
</dbReference>
<comment type="similarity">
    <text evidence="1 6">Belongs to the methyltransferase superfamily. RsmH family.</text>
</comment>
<evidence type="ECO:0000313" key="8">
    <source>
        <dbReference type="Proteomes" id="UP000177614"/>
    </source>
</evidence>
<evidence type="ECO:0000256" key="6">
    <source>
        <dbReference type="HAMAP-Rule" id="MF_01007"/>
    </source>
</evidence>
<dbReference type="PIRSF" id="PIRSF004486">
    <property type="entry name" value="MraW"/>
    <property type="match status" value="1"/>
</dbReference>
<dbReference type="GO" id="GO:0005737">
    <property type="term" value="C:cytoplasm"/>
    <property type="evidence" value="ECO:0007669"/>
    <property type="project" value="UniProtKB-SubCell"/>
</dbReference>
<dbReference type="PANTHER" id="PTHR11265:SF0">
    <property type="entry name" value="12S RRNA N4-METHYLCYTIDINE METHYLTRANSFERASE"/>
    <property type="match status" value="1"/>
</dbReference>
<evidence type="ECO:0000256" key="3">
    <source>
        <dbReference type="ARBA" id="ARBA00022603"/>
    </source>
</evidence>
<feature type="binding site" evidence="6">
    <location>
        <begin position="34"/>
        <end position="36"/>
    </location>
    <ligand>
        <name>S-adenosyl-L-methionine</name>
        <dbReference type="ChEBI" id="CHEBI:59789"/>
    </ligand>
</feature>
<evidence type="ECO:0000313" key="7">
    <source>
        <dbReference type="EMBL" id="OGC82403.1"/>
    </source>
</evidence>
<dbReference type="InterPro" id="IPR002903">
    <property type="entry name" value="RsmH"/>
</dbReference>
<keyword evidence="5 6" id="KW-0949">S-adenosyl-L-methionine</keyword>
<dbReference type="InterPro" id="IPR029063">
    <property type="entry name" value="SAM-dependent_MTases_sf"/>
</dbReference>
<dbReference type="Gene3D" id="3.40.50.150">
    <property type="entry name" value="Vaccinia Virus protein VP39"/>
    <property type="match status" value="1"/>
</dbReference>
<keyword evidence="3 6" id="KW-0489">Methyltransferase</keyword>
<dbReference type="AlphaFoldDB" id="A0A1F4XMT4"/>
<feature type="binding site" evidence="6">
    <location>
        <position position="92"/>
    </location>
    <ligand>
        <name>S-adenosyl-L-methionine</name>
        <dbReference type="ChEBI" id="CHEBI:59789"/>
    </ligand>
</feature>